<evidence type="ECO:0000256" key="1">
    <source>
        <dbReference type="SAM" id="MobiDB-lite"/>
    </source>
</evidence>
<feature type="region of interest" description="Disordered" evidence="1">
    <location>
        <begin position="1"/>
        <end position="74"/>
    </location>
</feature>
<dbReference type="Proteomes" id="UP001164286">
    <property type="component" value="Unassembled WGS sequence"/>
</dbReference>
<dbReference type="RefSeq" id="XP_052948383.1">
    <property type="nucleotide sequence ID" value="XM_053092237.1"/>
</dbReference>
<accession>A0AA38HG39</accession>
<dbReference type="AlphaFoldDB" id="A0AA38HG39"/>
<sequence>MEDLFLDRENKLADGDMANDSGPDHSEYDVDGDYAPTDNSSPASGRRGADWPKTGDSEGDGDTDDQSILSTSDEGLAVLEQRVSLRGARELPARPDLGHVSTESKAYPKSLARRPVDRRKYRRKIHEEMLTLLTDRGIERTTAVITTNIPTEYVRQLANLMVATTDKERYRGHAIHMTRPDGEGTVPHYSLLAEVDIPFAFRDTLPLRRAPRPRRGCGQAYEHLPESSRLDGASPSAISLPGVKDLRSIPKTKKTATWSEIPGVLSAAAERLHLPRTKAETRIVQLRKAVELCKVLDARGVRCTSSSISQKTTLGFLRDSIIRTRPRGSELEAGSFAGFVVHDPAKNGTRSKAVLLD</sequence>
<reference evidence="2" key="1">
    <citation type="journal article" date="2022" name="G3 (Bethesda)">
        <title>High quality genome of the basidiomycete yeast Dioszegia hungarica PDD-24b-2 isolated from cloud water.</title>
        <authorList>
            <person name="Jarrige D."/>
            <person name="Haridas S."/>
            <person name="Bleykasten-Grosshans C."/>
            <person name="Joly M."/>
            <person name="Nadalig T."/>
            <person name="Sancelme M."/>
            <person name="Vuilleumier S."/>
            <person name="Grigoriev I.V."/>
            <person name="Amato P."/>
            <person name="Bringel F."/>
        </authorList>
    </citation>
    <scope>NUCLEOTIDE SEQUENCE</scope>
    <source>
        <strain evidence="2">PDD-24b-2</strain>
    </source>
</reference>
<name>A0AA38HG39_9TREE</name>
<protein>
    <submittedName>
        <fullName evidence="2">Uncharacterized protein</fullName>
    </submittedName>
</protein>
<organism evidence="2 3">
    <name type="scientific">Dioszegia hungarica</name>
    <dbReference type="NCBI Taxonomy" id="4972"/>
    <lineage>
        <taxon>Eukaryota</taxon>
        <taxon>Fungi</taxon>
        <taxon>Dikarya</taxon>
        <taxon>Basidiomycota</taxon>
        <taxon>Agaricomycotina</taxon>
        <taxon>Tremellomycetes</taxon>
        <taxon>Tremellales</taxon>
        <taxon>Bulleribasidiaceae</taxon>
        <taxon>Dioszegia</taxon>
    </lineage>
</organism>
<proteinExistence type="predicted"/>
<evidence type="ECO:0000313" key="3">
    <source>
        <dbReference type="Proteomes" id="UP001164286"/>
    </source>
</evidence>
<evidence type="ECO:0000313" key="2">
    <source>
        <dbReference type="EMBL" id="KAI9638606.1"/>
    </source>
</evidence>
<feature type="compositionally biased region" description="Basic and acidic residues" evidence="1">
    <location>
        <begin position="47"/>
        <end position="56"/>
    </location>
</feature>
<keyword evidence="3" id="KW-1185">Reference proteome</keyword>
<dbReference type="GeneID" id="77731442"/>
<feature type="region of interest" description="Disordered" evidence="1">
    <location>
        <begin position="94"/>
        <end position="115"/>
    </location>
</feature>
<comment type="caution">
    <text evidence="2">The sequence shown here is derived from an EMBL/GenBank/DDBJ whole genome shotgun (WGS) entry which is preliminary data.</text>
</comment>
<dbReference type="EMBL" id="JAKWFO010000003">
    <property type="protein sequence ID" value="KAI9638606.1"/>
    <property type="molecule type" value="Genomic_DNA"/>
</dbReference>
<gene>
    <name evidence="2" type="ORF">MKK02DRAFT_43004</name>
</gene>
<feature type="compositionally biased region" description="Basic and acidic residues" evidence="1">
    <location>
        <begin position="1"/>
        <end position="14"/>
    </location>
</feature>